<dbReference type="Pfam" id="PF08241">
    <property type="entry name" value="Methyltransf_11"/>
    <property type="match status" value="1"/>
</dbReference>
<sequence length="237" mass="27000">MSRIQQEIKHFTELEYIWSGQKTPAGQKRYDNKAVLFRKICKPVAKDKVLEIGSGDGVFTKRLKGIKSQIVATDITPAVIERSKKIIKFEGLTYKIENCEKMSFKNKSFDIVCGISILHHVNTKKTLQECYRVLKDGGRLFFTEPNLLNPIINITTNIKPLRKVMEYSPGEKALLKKDVEKILHDTGFSLVSVKNYDFLLPWAPQSMISFLETAGTVLEKIPFLKEISGSLLIYAEK</sequence>
<accession>A0A0F9YHX7</accession>
<gene>
    <name evidence="2" type="ORF">UR21_C0016G0027</name>
</gene>
<comment type="caution">
    <text evidence="2">The sequence shown here is derived from an EMBL/GenBank/DDBJ whole genome shotgun (WGS) entry which is preliminary data.</text>
</comment>
<name>A0A0F9YHX7_9BACT</name>
<dbReference type="PANTHER" id="PTHR43861:SF1">
    <property type="entry name" value="TRANS-ACONITATE 2-METHYLTRANSFERASE"/>
    <property type="match status" value="1"/>
</dbReference>
<dbReference type="PANTHER" id="PTHR43861">
    <property type="entry name" value="TRANS-ACONITATE 2-METHYLTRANSFERASE-RELATED"/>
    <property type="match status" value="1"/>
</dbReference>
<dbReference type="Gene3D" id="3.40.50.150">
    <property type="entry name" value="Vaccinia Virus protein VP39"/>
    <property type="match status" value="1"/>
</dbReference>
<dbReference type="GO" id="GO:0008757">
    <property type="term" value="F:S-adenosylmethionine-dependent methyltransferase activity"/>
    <property type="evidence" value="ECO:0007669"/>
    <property type="project" value="InterPro"/>
</dbReference>
<organism evidence="2 3">
    <name type="scientific">Candidatus Woesebacteria bacterium GW2011_GWC2_31_9</name>
    <dbReference type="NCBI Taxonomy" id="1618586"/>
    <lineage>
        <taxon>Bacteria</taxon>
        <taxon>Candidatus Woeseibacteriota</taxon>
    </lineage>
</organism>
<dbReference type="CDD" id="cd02440">
    <property type="entry name" value="AdoMet_MTases"/>
    <property type="match status" value="1"/>
</dbReference>
<reference evidence="2 3" key="1">
    <citation type="journal article" date="2015" name="Nature">
        <title>rRNA introns, odd ribosomes, and small enigmatic genomes across a large radiation of phyla.</title>
        <authorList>
            <person name="Brown C.T."/>
            <person name="Hug L.A."/>
            <person name="Thomas B.C."/>
            <person name="Sharon I."/>
            <person name="Castelle C.J."/>
            <person name="Singh A."/>
            <person name="Wilkins M.J."/>
            <person name="Williams K.H."/>
            <person name="Banfield J.F."/>
        </authorList>
    </citation>
    <scope>NUCLEOTIDE SEQUENCE [LARGE SCALE GENOMIC DNA]</scope>
</reference>
<dbReference type="InterPro" id="IPR013216">
    <property type="entry name" value="Methyltransf_11"/>
</dbReference>
<proteinExistence type="predicted"/>
<dbReference type="SUPFAM" id="SSF53335">
    <property type="entry name" value="S-adenosyl-L-methionine-dependent methyltransferases"/>
    <property type="match status" value="1"/>
</dbReference>
<feature type="domain" description="Methyltransferase type 11" evidence="1">
    <location>
        <begin position="50"/>
        <end position="142"/>
    </location>
</feature>
<dbReference type="InterPro" id="IPR029063">
    <property type="entry name" value="SAM-dependent_MTases_sf"/>
</dbReference>
<evidence type="ECO:0000313" key="2">
    <source>
        <dbReference type="EMBL" id="KKP31109.1"/>
    </source>
</evidence>
<protein>
    <recommendedName>
        <fullName evidence="1">Methyltransferase type 11 domain-containing protein</fullName>
    </recommendedName>
</protein>
<evidence type="ECO:0000313" key="3">
    <source>
        <dbReference type="Proteomes" id="UP000034803"/>
    </source>
</evidence>
<dbReference type="Proteomes" id="UP000034803">
    <property type="component" value="Unassembled WGS sequence"/>
</dbReference>
<dbReference type="AlphaFoldDB" id="A0A0F9YHX7"/>
<evidence type="ECO:0000259" key="1">
    <source>
        <dbReference type="Pfam" id="PF08241"/>
    </source>
</evidence>
<dbReference type="EMBL" id="LBOI01000016">
    <property type="protein sequence ID" value="KKP31109.1"/>
    <property type="molecule type" value="Genomic_DNA"/>
</dbReference>